<keyword evidence="3" id="KW-0687">Ribonucleoprotein</keyword>
<dbReference type="InterPro" id="IPR010979">
    <property type="entry name" value="Ribosomal_uS13-like_H2TH"/>
</dbReference>
<organism evidence="6 7">
    <name type="scientific">candidate division WWE3 bacterium</name>
    <dbReference type="NCBI Taxonomy" id="2053526"/>
    <lineage>
        <taxon>Bacteria</taxon>
        <taxon>Katanobacteria</taxon>
    </lineage>
</organism>
<protein>
    <recommendedName>
        <fullName evidence="4">30S ribosomal protein S13</fullName>
    </recommendedName>
</protein>
<dbReference type="EMBL" id="JAGQKZ010000055">
    <property type="protein sequence ID" value="MCA9392450.1"/>
    <property type="molecule type" value="Genomic_DNA"/>
</dbReference>
<dbReference type="PROSITE" id="PS00646">
    <property type="entry name" value="RIBOSOMAL_S13_1"/>
    <property type="match status" value="1"/>
</dbReference>
<evidence type="ECO:0000313" key="7">
    <source>
        <dbReference type="Proteomes" id="UP000751518"/>
    </source>
</evidence>
<comment type="similarity">
    <text evidence="1">Belongs to the universal ribosomal protein uS13 family.</text>
</comment>
<dbReference type="AlphaFoldDB" id="A0A955LL14"/>
<reference evidence="6" key="2">
    <citation type="journal article" date="2021" name="Microbiome">
        <title>Successional dynamics and alternative stable states in a saline activated sludge microbial community over 9 years.</title>
        <authorList>
            <person name="Wang Y."/>
            <person name="Ye J."/>
            <person name="Ju F."/>
            <person name="Liu L."/>
            <person name="Boyd J.A."/>
            <person name="Deng Y."/>
            <person name="Parks D.H."/>
            <person name="Jiang X."/>
            <person name="Yin X."/>
            <person name="Woodcroft B.J."/>
            <person name="Tyson G.W."/>
            <person name="Hugenholtz P."/>
            <person name="Polz M.F."/>
            <person name="Zhang T."/>
        </authorList>
    </citation>
    <scope>NUCLEOTIDE SEQUENCE</scope>
    <source>
        <strain evidence="6">HKST-UBA03</strain>
    </source>
</reference>
<dbReference type="InterPro" id="IPR027437">
    <property type="entry name" value="Rbsml_uS13_C"/>
</dbReference>
<reference evidence="6" key="1">
    <citation type="submission" date="2020-04" db="EMBL/GenBank/DDBJ databases">
        <authorList>
            <person name="Zhang T."/>
        </authorList>
    </citation>
    <scope>NUCLEOTIDE SEQUENCE</scope>
    <source>
        <strain evidence="6">HKST-UBA03</strain>
    </source>
</reference>
<proteinExistence type="inferred from homology"/>
<evidence type="ECO:0000256" key="5">
    <source>
        <dbReference type="SAM" id="MobiDB-lite"/>
    </source>
</evidence>
<dbReference type="InterPro" id="IPR001892">
    <property type="entry name" value="Ribosomal_uS13"/>
</dbReference>
<feature type="non-terminal residue" evidence="6">
    <location>
        <position position="1"/>
    </location>
</feature>
<dbReference type="Pfam" id="PF00416">
    <property type="entry name" value="Ribosomal_S13"/>
    <property type="match status" value="1"/>
</dbReference>
<gene>
    <name evidence="6" type="primary">rpsM</name>
    <name evidence="6" type="ORF">KC614_04630</name>
</gene>
<feature type="region of interest" description="Disordered" evidence="5">
    <location>
        <begin position="16"/>
        <end position="47"/>
    </location>
</feature>
<dbReference type="GO" id="GO:0006412">
    <property type="term" value="P:translation"/>
    <property type="evidence" value="ECO:0007669"/>
    <property type="project" value="InterPro"/>
</dbReference>
<sequence length="47" mass="5376">DTKNYRGLRHARKLPVRGQRTRYNARTRKGPRKAVAGISVRKAVSKT</sequence>
<name>A0A955LL14_UNCKA</name>
<dbReference type="GO" id="GO:0005840">
    <property type="term" value="C:ribosome"/>
    <property type="evidence" value="ECO:0007669"/>
    <property type="project" value="UniProtKB-KW"/>
</dbReference>
<dbReference type="GO" id="GO:0003723">
    <property type="term" value="F:RNA binding"/>
    <property type="evidence" value="ECO:0007669"/>
    <property type="project" value="InterPro"/>
</dbReference>
<evidence type="ECO:0000256" key="1">
    <source>
        <dbReference type="ARBA" id="ARBA00008080"/>
    </source>
</evidence>
<evidence type="ECO:0000256" key="3">
    <source>
        <dbReference type="ARBA" id="ARBA00023274"/>
    </source>
</evidence>
<dbReference type="Gene3D" id="4.10.910.10">
    <property type="entry name" value="30s ribosomal protein s13, domain 2"/>
    <property type="match status" value="1"/>
</dbReference>
<dbReference type="GO" id="GO:1990904">
    <property type="term" value="C:ribonucleoprotein complex"/>
    <property type="evidence" value="ECO:0007669"/>
    <property type="project" value="UniProtKB-KW"/>
</dbReference>
<accession>A0A955LL14</accession>
<evidence type="ECO:0000256" key="2">
    <source>
        <dbReference type="ARBA" id="ARBA00022980"/>
    </source>
</evidence>
<dbReference type="GO" id="GO:0003735">
    <property type="term" value="F:structural constituent of ribosome"/>
    <property type="evidence" value="ECO:0007669"/>
    <property type="project" value="InterPro"/>
</dbReference>
<dbReference type="SUPFAM" id="SSF46946">
    <property type="entry name" value="S13-like H2TH domain"/>
    <property type="match status" value="1"/>
</dbReference>
<dbReference type="InterPro" id="IPR018269">
    <property type="entry name" value="Ribosomal_uS13_CS"/>
</dbReference>
<feature type="compositionally biased region" description="Basic residues" evidence="5">
    <location>
        <begin position="16"/>
        <end position="32"/>
    </location>
</feature>
<keyword evidence="2 6" id="KW-0689">Ribosomal protein</keyword>
<dbReference type="Proteomes" id="UP000751518">
    <property type="component" value="Unassembled WGS sequence"/>
</dbReference>
<evidence type="ECO:0000313" key="6">
    <source>
        <dbReference type="EMBL" id="MCA9392450.1"/>
    </source>
</evidence>
<evidence type="ECO:0000256" key="4">
    <source>
        <dbReference type="ARBA" id="ARBA00035315"/>
    </source>
</evidence>
<comment type="caution">
    <text evidence="6">The sequence shown here is derived from an EMBL/GenBank/DDBJ whole genome shotgun (WGS) entry which is preliminary data.</text>
</comment>
<dbReference type="PROSITE" id="PS50159">
    <property type="entry name" value="RIBOSOMAL_S13_2"/>
    <property type="match status" value="1"/>
</dbReference>